<reference evidence="2" key="1">
    <citation type="journal article" date="2015" name="PeerJ">
        <title>First genomic representation of candidate bacterial phylum KSB3 points to enhanced environmental sensing as a trigger of wastewater bulking.</title>
        <authorList>
            <person name="Sekiguchi Y."/>
            <person name="Ohashi A."/>
            <person name="Parks D.H."/>
            <person name="Yamauchi T."/>
            <person name="Tyson G.W."/>
            <person name="Hugenholtz P."/>
        </authorList>
    </citation>
    <scope>NUCLEOTIDE SEQUENCE [LARGE SCALE GENOMIC DNA]</scope>
</reference>
<keyword evidence="3" id="KW-1185">Reference proteome</keyword>
<dbReference type="InterPro" id="IPR035897">
    <property type="entry name" value="Toll_tir_struct_dom_sf"/>
</dbReference>
<dbReference type="eggNOG" id="COG2944">
    <property type="taxonomic scope" value="Bacteria"/>
</dbReference>
<evidence type="ECO:0000313" key="2">
    <source>
        <dbReference type="EMBL" id="GAK59821.1"/>
    </source>
</evidence>
<dbReference type="EMBL" id="DF820471">
    <property type="protein sequence ID" value="GAK59821.1"/>
    <property type="molecule type" value="Genomic_DNA"/>
</dbReference>
<dbReference type="SUPFAM" id="SSF52200">
    <property type="entry name" value="Toll/Interleukin receptor TIR domain"/>
    <property type="match status" value="1"/>
</dbReference>
<evidence type="ECO:0000259" key="1">
    <source>
        <dbReference type="PROSITE" id="PS50104"/>
    </source>
</evidence>
<dbReference type="SMART" id="SM00255">
    <property type="entry name" value="TIR"/>
    <property type="match status" value="1"/>
</dbReference>
<dbReference type="InterPro" id="IPR000157">
    <property type="entry name" value="TIR_dom"/>
</dbReference>
<dbReference type="Gene3D" id="3.40.50.10140">
    <property type="entry name" value="Toll/interleukin-1 receptor homology (TIR) domain"/>
    <property type="match status" value="1"/>
</dbReference>
<evidence type="ECO:0000313" key="3">
    <source>
        <dbReference type="Proteomes" id="UP000030661"/>
    </source>
</evidence>
<protein>
    <submittedName>
        <fullName evidence="2">GUN4 domain protein</fullName>
    </submittedName>
</protein>
<feature type="domain" description="TIR" evidence="1">
    <location>
        <begin position="3"/>
        <end position="139"/>
    </location>
</feature>
<proteinExistence type="predicted"/>
<accession>A0A081C5G6</accession>
<dbReference type="Pfam" id="PF19995">
    <property type="entry name" value="iSTAND"/>
    <property type="match status" value="1"/>
</dbReference>
<sequence length="455" mass="53287">MPDNYDIFLSHHSSDKAQIEQLACWLRDQGFKVWFDKWSLIPGRPWQEGIEEGLSQSRTIAVFIGASGLGQWEVPEMRAALDQAARQKKPVVPIFLPDCPENAELPLFLRAYTWIDFRSGLDNPDARQRLLWAITGENPYQQRELIADASASTQPFLGDIVYKMCNRGPQENDFLRFFRTRLRENPRQPHFYFLHGSDDECHESLIERLARTRIKKYVEQTCGAQYADVQSKLISWPIRGDLETRQEDLALNFMKTFDSDDLMPNELISGLCHLAVLRKHPCVILRHNLDAARWDASQERFIRWYIKAWLQPEWTADLPQFLIFLNIIYPRRHHRFSAALMFTWPRFGQKTISKQLCRIHTSSGEPDPCQLLPELKMVTPFDVSDWFSYYRIYPDEWQRKEKIALIFGNQERCSMSDVEKHLKMIIDECTANVPRTSRFAPGVREPGGSRYIRNT</sequence>
<organism evidence="2">
    <name type="scientific">Vecturithrix granuli</name>
    <dbReference type="NCBI Taxonomy" id="1499967"/>
    <lineage>
        <taxon>Bacteria</taxon>
        <taxon>Candidatus Moduliflexota</taxon>
        <taxon>Candidatus Vecturitrichia</taxon>
        <taxon>Candidatus Vecturitrichales</taxon>
        <taxon>Candidatus Vecturitrichaceae</taxon>
        <taxon>Candidatus Vecturithrix</taxon>
    </lineage>
</organism>
<dbReference type="HOGENOM" id="CLU_600867_0_0_0"/>
<dbReference type="Pfam" id="PF13676">
    <property type="entry name" value="TIR_2"/>
    <property type="match status" value="1"/>
</dbReference>
<dbReference type="STRING" id="1499967.U27_06807"/>
<dbReference type="PROSITE" id="PS50104">
    <property type="entry name" value="TIR"/>
    <property type="match status" value="1"/>
</dbReference>
<dbReference type="AlphaFoldDB" id="A0A081C5G6"/>
<name>A0A081C5G6_VECG1</name>
<dbReference type="Proteomes" id="UP000030661">
    <property type="component" value="Unassembled WGS sequence"/>
</dbReference>
<dbReference type="GO" id="GO:0007165">
    <property type="term" value="P:signal transduction"/>
    <property type="evidence" value="ECO:0007669"/>
    <property type="project" value="InterPro"/>
</dbReference>
<gene>
    <name evidence="2" type="ORF">U27_06807</name>
</gene>
<dbReference type="InterPro" id="IPR045475">
    <property type="entry name" value="iSTAND"/>
</dbReference>